<sequence length="154" mass="17771">MKYNVMFSHATHDDIEDLIEIQNKAFYDDYIKYGECPGYGRTYESMKLSVENCAVYKIMVDEIIVGDIIVRDNHDGTYFLGGLCVIPAYENNGIGQAAMSFLDRQFKGAHHWSLETPADKQRNHYFYKKCGFHITKEYKVSTVNIVLFEKSVTV</sequence>
<dbReference type="Pfam" id="PF13508">
    <property type="entry name" value="Acetyltransf_7"/>
    <property type="match status" value="1"/>
</dbReference>
<dbReference type="RefSeq" id="WP_162363260.1">
    <property type="nucleotide sequence ID" value="NZ_CP047591.1"/>
</dbReference>
<dbReference type="AlphaFoldDB" id="A0A6P1MR70"/>
<dbReference type="PROSITE" id="PS51186">
    <property type="entry name" value="GNAT"/>
    <property type="match status" value="1"/>
</dbReference>
<keyword evidence="2" id="KW-0808">Transferase</keyword>
<dbReference type="Gene3D" id="3.40.630.30">
    <property type="match status" value="1"/>
</dbReference>
<dbReference type="InterPro" id="IPR016181">
    <property type="entry name" value="Acyl_CoA_acyltransferase"/>
</dbReference>
<dbReference type="CDD" id="cd04301">
    <property type="entry name" value="NAT_SF"/>
    <property type="match status" value="1"/>
</dbReference>
<organism evidence="2 3">
    <name type="scientific">Aminipila terrae</name>
    <dbReference type="NCBI Taxonomy" id="2697030"/>
    <lineage>
        <taxon>Bacteria</taxon>
        <taxon>Bacillati</taxon>
        <taxon>Bacillota</taxon>
        <taxon>Clostridia</taxon>
        <taxon>Peptostreptococcales</taxon>
        <taxon>Anaerovoracaceae</taxon>
        <taxon>Aminipila</taxon>
    </lineage>
</organism>
<dbReference type="GO" id="GO:0016747">
    <property type="term" value="F:acyltransferase activity, transferring groups other than amino-acyl groups"/>
    <property type="evidence" value="ECO:0007669"/>
    <property type="project" value="InterPro"/>
</dbReference>
<dbReference type="Proteomes" id="UP000463883">
    <property type="component" value="Chromosome"/>
</dbReference>
<keyword evidence="3" id="KW-1185">Reference proteome</keyword>
<dbReference type="EMBL" id="CP047591">
    <property type="protein sequence ID" value="QHI73495.1"/>
    <property type="molecule type" value="Genomic_DNA"/>
</dbReference>
<proteinExistence type="predicted"/>
<reference evidence="2 3" key="1">
    <citation type="submission" date="2020-01" db="EMBL/GenBank/DDBJ databases">
        <title>Genomic analysis of Aminipila sp. CBA3637.</title>
        <authorList>
            <person name="Kim Y.B."/>
            <person name="Roh S.W."/>
        </authorList>
    </citation>
    <scope>NUCLEOTIDE SEQUENCE [LARGE SCALE GENOMIC DNA]</scope>
    <source>
        <strain evidence="2 3">CBA3637</strain>
    </source>
</reference>
<evidence type="ECO:0000259" key="1">
    <source>
        <dbReference type="PROSITE" id="PS51186"/>
    </source>
</evidence>
<evidence type="ECO:0000313" key="2">
    <source>
        <dbReference type="EMBL" id="QHI73495.1"/>
    </source>
</evidence>
<protein>
    <submittedName>
        <fullName evidence="2">GNAT family N-acetyltransferase</fullName>
    </submittedName>
</protein>
<evidence type="ECO:0000313" key="3">
    <source>
        <dbReference type="Proteomes" id="UP000463883"/>
    </source>
</evidence>
<feature type="domain" description="N-acetyltransferase" evidence="1">
    <location>
        <begin position="5"/>
        <end position="153"/>
    </location>
</feature>
<name>A0A6P1MR70_9FIRM</name>
<dbReference type="KEGG" id="amic:Ami3637_14900"/>
<gene>
    <name evidence="2" type="ORF">Ami3637_14900</name>
</gene>
<dbReference type="SUPFAM" id="SSF55729">
    <property type="entry name" value="Acyl-CoA N-acyltransferases (Nat)"/>
    <property type="match status" value="1"/>
</dbReference>
<dbReference type="InterPro" id="IPR000182">
    <property type="entry name" value="GNAT_dom"/>
</dbReference>
<accession>A0A6P1MR70</accession>